<proteinExistence type="inferred from homology"/>
<dbReference type="Gene3D" id="1.10.3720.10">
    <property type="entry name" value="MetI-like"/>
    <property type="match status" value="1"/>
</dbReference>
<sequence>MNYHWNWNIFWDAAPDGGGTYLDSLISGMLWTLATAGLAWIIALVLGAIIGTIRTAPNKWAARLANGYVELFRNIPLLVQMFLWYFVMPELVPSEMGNWLKSLPNAPFITAVLSLGFFTSARVAVQVSAGINALPSGQRMAGTALGLTLPQTYRYVLLPMAFRIIIPSLTNEVAAIIKNSSVALTIGLMELTASARSMQEFSFQVFEAFTVATLIYLGVSVIAIILSNLLEKATAVPGYITSGSATAGGK</sequence>
<feature type="transmembrane region" description="Helical" evidence="8">
    <location>
        <begin position="29"/>
        <end position="50"/>
    </location>
</feature>
<reference evidence="10 11" key="1">
    <citation type="journal article" date="2011" name="Int. J. Syst. Evol. Microbiol.">
        <title>Description of Undibacterium oligocarboniphilum sp. nov., isolated from purified water, and Undibacterium pigrum strain CCUG 49012 as the type strain of Undibacterium parvum sp. nov., and emended descriptions of the genus Undibacterium and the species Undibacterium pigrum.</title>
        <authorList>
            <person name="Eder W."/>
            <person name="Wanner G."/>
            <person name="Ludwig W."/>
            <person name="Busse H.J."/>
            <person name="Ziemke-Kageler F."/>
            <person name="Lang E."/>
        </authorList>
    </citation>
    <scope>NUCLEOTIDE SEQUENCE [LARGE SCALE GENOMIC DNA]</scope>
    <source>
        <strain evidence="10 11">DSM 23061</strain>
    </source>
</reference>
<comment type="similarity">
    <text evidence="2">Belongs to the binding-protein-dependent transport system permease family. HisMQ subfamily.</text>
</comment>
<dbReference type="GO" id="GO:0022857">
    <property type="term" value="F:transmembrane transporter activity"/>
    <property type="evidence" value="ECO:0007669"/>
    <property type="project" value="InterPro"/>
</dbReference>
<protein>
    <submittedName>
        <fullName evidence="10">Amino acid ABC transporter permease</fullName>
    </submittedName>
</protein>
<keyword evidence="11" id="KW-1185">Reference proteome</keyword>
<keyword evidence="6 8" id="KW-1133">Transmembrane helix</keyword>
<evidence type="ECO:0000256" key="6">
    <source>
        <dbReference type="ARBA" id="ARBA00022989"/>
    </source>
</evidence>
<dbReference type="CDD" id="cd06261">
    <property type="entry name" value="TM_PBP2"/>
    <property type="match status" value="1"/>
</dbReference>
<feature type="domain" description="ABC transmembrane type-1" evidence="9">
    <location>
        <begin position="29"/>
        <end position="227"/>
    </location>
</feature>
<feature type="transmembrane region" description="Helical" evidence="8">
    <location>
        <begin position="205"/>
        <end position="226"/>
    </location>
</feature>
<feature type="transmembrane region" description="Helical" evidence="8">
    <location>
        <begin position="71"/>
        <end position="88"/>
    </location>
</feature>
<evidence type="ECO:0000256" key="8">
    <source>
        <dbReference type="RuleBase" id="RU363032"/>
    </source>
</evidence>
<evidence type="ECO:0000256" key="3">
    <source>
        <dbReference type="ARBA" id="ARBA00022448"/>
    </source>
</evidence>
<dbReference type="RefSeq" id="WP_126128232.1">
    <property type="nucleotide sequence ID" value="NZ_CP034464.1"/>
</dbReference>
<dbReference type="OrthoDB" id="6534575at2"/>
<feature type="transmembrane region" description="Helical" evidence="8">
    <location>
        <begin position="108"/>
        <end position="131"/>
    </location>
</feature>
<evidence type="ECO:0000256" key="7">
    <source>
        <dbReference type="ARBA" id="ARBA00023136"/>
    </source>
</evidence>
<name>A0A3Q9BRG7_9BURK</name>
<gene>
    <name evidence="10" type="ORF">EJN92_13065</name>
</gene>
<evidence type="ECO:0000313" key="10">
    <source>
        <dbReference type="EMBL" id="AZP12853.1"/>
    </source>
</evidence>
<dbReference type="PANTHER" id="PTHR30614">
    <property type="entry name" value="MEMBRANE COMPONENT OF AMINO ACID ABC TRANSPORTER"/>
    <property type="match status" value="1"/>
</dbReference>
<evidence type="ECO:0000256" key="1">
    <source>
        <dbReference type="ARBA" id="ARBA00004429"/>
    </source>
</evidence>
<dbReference type="PROSITE" id="PS50928">
    <property type="entry name" value="ABC_TM1"/>
    <property type="match status" value="1"/>
</dbReference>
<dbReference type="GO" id="GO:0006865">
    <property type="term" value="P:amino acid transport"/>
    <property type="evidence" value="ECO:0007669"/>
    <property type="project" value="TreeGrafter"/>
</dbReference>
<dbReference type="InterPro" id="IPR043429">
    <property type="entry name" value="ArtM/GltK/GlnP/TcyL/YhdX-like"/>
</dbReference>
<dbReference type="Proteomes" id="UP000275663">
    <property type="component" value="Chromosome"/>
</dbReference>
<dbReference type="GO" id="GO:0043190">
    <property type="term" value="C:ATP-binding cassette (ABC) transporter complex"/>
    <property type="evidence" value="ECO:0007669"/>
    <property type="project" value="InterPro"/>
</dbReference>
<keyword evidence="5 8" id="KW-0812">Transmembrane</keyword>
<evidence type="ECO:0000256" key="2">
    <source>
        <dbReference type="ARBA" id="ARBA00010072"/>
    </source>
</evidence>
<dbReference type="KEGG" id="upv:EJN92_13065"/>
<keyword evidence="3 8" id="KW-0813">Transport</keyword>
<dbReference type="EMBL" id="CP034464">
    <property type="protein sequence ID" value="AZP12853.1"/>
    <property type="molecule type" value="Genomic_DNA"/>
</dbReference>
<evidence type="ECO:0000256" key="4">
    <source>
        <dbReference type="ARBA" id="ARBA00022475"/>
    </source>
</evidence>
<evidence type="ECO:0000313" key="11">
    <source>
        <dbReference type="Proteomes" id="UP000275663"/>
    </source>
</evidence>
<comment type="subcellular location">
    <subcellularLocation>
        <location evidence="1">Cell inner membrane</location>
        <topology evidence="1">Multi-pass membrane protein</topology>
    </subcellularLocation>
    <subcellularLocation>
        <location evidence="8">Cell membrane</location>
        <topology evidence="8">Multi-pass membrane protein</topology>
    </subcellularLocation>
</comment>
<dbReference type="InterPro" id="IPR010065">
    <property type="entry name" value="AA_ABC_transptr_permease_3TM"/>
</dbReference>
<dbReference type="AlphaFoldDB" id="A0A3Q9BRG7"/>
<organism evidence="10 11">
    <name type="scientific">Undibacterium parvum</name>
    <dbReference type="NCBI Taxonomy" id="401471"/>
    <lineage>
        <taxon>Bacteria</taxon>
        <taxon>Pseudomonadati</taxon>
        <taxon>Pseudomonadota</taxon>
        <taxon>Betaproteobacteria</taxon>
        <taxon>Burkholderiales</taxon>
        <taxon>Oxalobacteraceae</taxon>
        <taxon>Undibacterium</taxon>
    </lineage>
</organism>
<keyword evidence="7 8" id="KW-0472">Membrane</keyword>
<evidence type="ECO:0000256" key="5">
    <source>
        <dbReference type="ARBA" id="ARBA00022692"/>
    </source>
</evidence>
<evidence type="ECO:0000259" key="9">
    <source>
        <dbReference type="PROSITE" id="PS50928"/>
    </source>
</evidence>
<dbReference type="SUPFAM" id="SSF161098">
    <property type="entry name" value="MetI-like"/>
    <property type="match status" value="1"/>
</dbReference>
<dbReference type="PANTHER" id="PTHR30614:SF42">
    <property type="entry name" value="GLUTAMATE_ASPARTATE IMPORT PERMEASE PROTEIN GLTJ"/>
    <property type="match status" value="1"/>
</dbReference>
<dbReference type="InterPro" id="IPR000515">
    <property type="entry name" value="MetI-like"/>
</dbReference>
<dbReference type="InterPro" id="IPR035906">
    <property type="entry name" value="MetI-like_sf"/>
</dbReference>
<accession>A0A3Q9BRG7</accession>
<dbReference type="Pfam" id="PF00528">
    <property type="entry name" value="BPD_transp_1"/>
    <property type="match status" value="1"/>
</dbReference>
<dbReference type="NCBIfam" id="TIGR01726">
    <property type="entry name" value="HEQRo_perm_3TM"/>
    <property type="match status" value="1"/>
</dbReference>
<keyword evidence="4" id="KW-1003">Cell membrane</keyword>